<evidence type="ECO:0000256" key="6">
    <source>
        <dbReference type="ARBA" id="ARBA00022517"/>
    </source>
</evidence>
<dbReference type="InterPro" id="IPR053940">
    <property type="entry name" value="UTP25_NTPase-like"/>
</dbReference>
<dbReference type="Pfam" id="PF22916">
    <property type="entry name" value="UTP25_NTPase-like"/>
    <property type="match status" value="2"/>
</dbReference>
<dbReference type="GO" id="GO:0019843">
    <property type="term" value="F:rRNA binding"/>
    <property type="evidence" value="ECO:0007669"/>
    <property type="project" value="TreeGrafter"/>
</dbReference>
<proteinExistence type="inferred from homology"/>
<feature type="compositionally biased region" description="Acidic residues" evidence="10">
    <location>
        <begin position="98"/>
        <end position="112"/>
    </location>
</feature>
<dbReference type="FunFam" id="3.40.50.300:FF:002356">
    <property type="entry name" value="U3 small nucleolar RNA-associated protein 25"/>
    <property type="match status" value="2"/>
</dbReference>
<comment type="caution">
    <text evidence="13">The sequence shown here is derived from an EMBL/GenBank/DDBJ whole genome shotgun (WGS) entry which is preliminary data.</text>
</comment>
<evidence type="ECO:0000256" key="5">
    <source>
        <dbReference type="ARBA" id="ARBA00015422"/>
    </source>
</evidence>
<dbReference type="PANTHER" id="PTHR12933">
    <property type="entry name" value="ORF PROTEIN-RELATED"/>
    <property type="match status" value="1"/>
</dbReference>
<feature type="domain" description="UTP25 C-terminal" evidence="11">
    <location>
        <begin position="1046"/>
        <end position="1235"/>
    </location>
</feature>
<evidence type="ECO:0000256" key="3">
    <source>
        <dbReference type="ARBA" id="ARBA00009223"/>
    </source>
</evidence>
<evidence type="ECO:0000313" key="13">
    <source>
        <dbReference type="EMBL" id="OBZ91580.1"/>
    </source>
</evidence>
<evidence type="ECO:0000256" key="10">
    <source>
        <dbReference type="SAM" id="MobiDB-lite"/>
    </source>
</evidence>
<sequence length="1236" mass="143775">MGKERSAISKSMPKKRVSGTHVSGLASSKSSKRKEGPVKYGQLSRKQKQDLEDYGELVPKDFEDDEADTFKRRRVVSEADLDRELEEEQKRAERQFDDSEEDEEASEDDSEAEDWKKPSAYSLLMNSLKKNSKQKDFYKKIQREQEGIEDEVEEEEEEEMALEGDEEEEEIMQDHEGSENDAESEEDEEGESQGEDDDEPVDGDALEPKEKDDEEEIVYLGSDVEEEEIQDDLFENRFADQQPSSFDERISTIEQKKWISDMFDDEVLKNVSALTTSADSNVKEMPEIASLEDAKVKQRIGNCWYRANKQINHRKNIVFTSLQNRLFHQMNNYRDVMYCNRNMSNAKEIRNAYLLHAVNHITKTRDRVLKNNAKLSKAQKEGKDLGEMRDQGFTRAKVLLLLPFRNTVVDVVDTLIKLSGTEQQENKNRFYEQFNLREEEAIDTSKPADFLQNFQGNIDDHFRLSVKFSKKSMKFYCNFYDADMIIASPLGLRTLIGSEGDKKRDFDFLSSIELVILDQTNHFLMQNWEHVDHIFQHMNLIPTDSHGCDISRIKSWYLDGKAKYLRQTLVFADFMTPEFNALFTKHFKNVSGKLKIKQTYAEGSIVDVIPQVQQDHEGSENDAESEEDEEGESQGEDDDEPVDGDALEPKEKDDEEEIVYLGSDVEEEEIQDDLFENRFADQQPSSFDERISTIEQKKWISDMFDDEVLKNVSALTTSADSNVKEMPEIASLEDAKVKQRIGNCWYRANKQINHRKNIVFTSLQNRLFHQMNNYRDVMYCNRNMSNAKEIRNAYLLHAVNHITKTRDRVLKNNAKLSKAQKEGKDLGEMRDQGFTRAKVLLLLPFRNTVVDVVDTLIKLSGTEQQENKNRFYEQFNLREEEAIDTSKPADFLQNFQGNIDDHFRLSVKFSKKSMKFYCNFYDADMIIASPLGLRTLIGSEGDKKRDFDFLSSIELVILDQTNHFLMQNWEHVDHIFQHMNLIPTDSHGCDISRIKSWYLDGKAKYLRQTLVFADFMTPEFNALFTKHFKNVSGKLKIKQTYAEGSIVDVIPQVQQGFTRIDVPSLKSVNEARYRYFIEKTLPTLRKSAIMQSHTLVFIPSYFDFVRVRNYFEDNKYSYEACSEYASGPAITRARAQFFHGRADFLLYTERLHFFRRYNIRGAFHIVFYGLPEDPLYYTEVVNFLGLKFNEASAAEEATFSCTALFTKYDFLKLERIVGTERAKKMCTAQKNVFMFS</sequence>
<evidence type="ECO:0000256" key="4">
    <source>
        <dbReference type="ARBA" id="ARBA00011192"/>
    </source>
</evidence>
<organism evidence="13 14">
    <name type="scientific">Choanephora cucurbitarum</name>
    <dbReference type="NCBI Taxonomy" id="101091"/>
    <lineage>
        <taxon>Eukaryota</taxon>
        <taxon>Fungi</taxon>
        <taxon>Fungi incertae sedis</taxon>
        <taxon>Mucoromycota</taxon>
        <taxon>Mucoromycotina</taxon>
        <taxon>Mucoromycetes</taxon>
        <taxon>Mucorales</taxon>
        <taxon>Mucorineae</taxon>
        <taxon>Choanephoraceae</taxon>
        <taxon>Choanephoroideae</taxon>
        <taxon>Choanephora</taxon>
    </lineage>
</organism>
<name>A0A1C7NRI4_9FUNG</name>
<dbReference type="STRING" id="101091.A0A1C7NRI4"/>
<evidence type="ECO:0000256" key="8">
    <source>
        <dbReference type="ARBA" id="ARBA00023242"/>
    </source>
</evidence>
<feature type="region of interest" description="Disordered" evidence="10">
    <location>
        <begin position="135"/>
        <end position="216"/>
    </location>
</feature>
<evidence type="ECO:0000313" key="14">
    <source>
        <dbReference type="Proteomes" id="UP000093000"/>
    </source>
</evidence>
<feature type="compositionally biased region" description="Acidic residues" evidence="10">
    <location>
        <begin position="620"/>
        <end position="646"/>
    </location>
</feature>
<keyword evidence="14" id="KW-1185">Reference proteome</keyword>
<reference evidence="13 14" key="1">
    <citation type="submission" date="2016-03" db="EMBL/GenBank/DDBJ databases">
        <title>Choanephora cucurbitarum.</title>
        <authorList>
            <person name="Min B."/>
            <person name="Park H."/>
            <person name="Park J.-H."/>
            <person name="Shin H.-D."/>
            <person name="Choi I.-G."/>
        </authorList>
    </citation>
    <scope>NUCLEOTIDE SEQUENCE [LARGE SCALE GENOMIC DNA]</scope>
    <source>
        <strain evidence="13 14">KUS-F28377</strain>
    </source>
</reference>
<comment type="similarity">
    <text evidence="3">Belongs to the UTP25 family.</text>
</comment>
<dbReference type="GO" id="GO:0032040">
    <property type="term" value="C:small-subunit processome"/>
    <property type="evidence" value="ECO:0007669"/>
    <property type="project" value="TreeGrafter"/>
</dbReference>
<feature type="compositionally biased region" description="Acidic residues" evidence="10">
    <location>
        <begin position="179"/>
        <end position="205"/>
    </location>
</feature>
<dbReference type="InParanoid" id="A0A1C7NRI4"/>
<dbReference type="GO" id="GO:0034511">
    <property type="term" value="F:U3 snoRNA binding"/>
    <property type="evidence" value="ECO:0007669"/>
    <property type="project" value="InterPro"/>
</dbReference>
<keyword evidence="7" id="KW-0698">rRNA processing</keyword>
<evidence type="ECO:0000256" key="9">
    <source>
        <dbReference type="ARBA" id="ARBA00031846"/>
    </source>
</evidence>
<protein>
    <recommendedName>
        <fullName evidence="5">U3 small nucleolar RNA-associated protein 25</fullName>
    </recommendedName>
    <alternativeName>
        <fullName evidence="9">U three protein 25</fullName>
    </alternativeName>
</protein>
<feature type="domain" description="UTP25 NTP hydrolase-like" evidence="12">
    <location>
        <begin position="774"/>
        <end position="1034"/>
    </location>
</feature>
<feature type="region of interest" description="Disordered" evidence="10">
    <location>
        <begin position="614"/>
        <end position="656"/>
    </location>
</feature>
<dbReference type="Proteomes" id="UP000093000">
    <property type="component" value="Unassembled WGS sequence"/>
</dbReference>
<feature type="region of interest" description="Disordered" evidence="10">
    <location>
        <begin position="1"/>
        <end position="119"/>
    </location>
</feature>
<evidence type="ECO:0000259" key="11">
    <source>
        <dbReference type="Pfam" id="PF06862"/>
    </source>
</evidence>
<dbReference type="Pfam" id="PF06862">
    <property type="entry name" value="Utp25_C"/>
    <property type="match status" value="1"/>
</dbReference>
<dbReference type="PANTHER" id="PTHR12933:SF0">
    <property type="entry name" value="U3 SMALL NUCLEOLAR RNA-ASSOCIATED PROTEIN 25 HOMOLOG"/>
    <property type="match status" value="1"/>
</dbReference>
<dbReference type="AlphaFoldDB" id="A0A1C7NRI4"/>
<keyword evidence="8" id="KW-0539">Nucleus</keyword>
<dbReference type="EMBL" id="LUGH01000008">
    <property type="protein sequence ID" value="OBZ91580.1"/>
    <property type="molecule type" value="Genomic_DNA"/>
</dbReference>
<feature type="domain" description="UTP25 NTP hydrolase-like" evidence="12">
    <location>
        <begin position="333"/>
        <end position="593"/>
    </location>
</feature>
<evidence type="ECO:0000256" key="7">
    <source>
        <dbReference type="ARBA" id="ARBA00022552"/>
    </source>
</evidence>
<evidence type="ECO:0000256" key="1">
    <source>
        <dbReference type="ARBA" id="ARBA00002883"/>
    </source>
</evidence>
<dbReference type="InterPro" id="IPR053939">
    <property type="entry name" value="UTP25_C"/>
</dbReference>
<comment type="function">
    <text evidence="1">DEAD-box RNA helicase-like protein required for pre-18S rRNA processing, specifically at sites A0, A1, and A2.</text>
</comment>
<comment type="subunit">
    <text evidence="4">Component of the ribosomal small subunit (SSU) processome composed of at least 40 protein subunits and snoRNA U3.</text>
</comment>
<feature type="compositionally biased region" description="Basic and acidic residues" evidence="10">
    <location>
        <begin position="135"/>
        <end position="146"/>
    </location>
</feature>
<keyword evidence="6" id="KW-0690">Ribosome biogenesis</keyword>
<feature type="compositionally biased region" description="Acidic residues" evidence="10">
    <location>
        <begin position="147"/>
        <end position="171"/>
    </location>
</feature>
<evidence type="ECO:0000256" key="2">
    <source>
        <dbReference type="ARBA" id="ARBA00004604"/>
    </source>
</evidence>
<comment type="subcellular location">
    <subcellularLocation>
        <location evidence="2">Nucleus</location>
        <location evidence="2">Nucleolus</location>
    </subcellularLocation>
</comment>
<accession>A0A1C7NRI4</accession>
<evidence type="ECO:0000259" key="12">
    <source>
        <dbReference type="Pfam" id="PF22916"/>
    </source>
</evidence>
<gene>
    <name evidence="13" type="primary">UTP25</name>
    <name evidence="13" type="ORF">A0J61_00393</name>
</gene>
<dbReference type="InterPro" id="IPR010678">
    <property type="entry name" value="UTP25"/>
</dbReference>
<dbReference type="OrthoDB" id="10264378at2759"/>
<dbReference type="GO" id="GO:0000462">
    <property type="term" value="P:maturation of SSU-rRNA from tricistronic rRNA transcript (SSU-rRNA, 5.8S rRNA, LSU-rRNA)"/>
    <property type="evidence" value="ECO:0007669"/>
    <property type="project" value="TreeGrafter"/>
</dbReference>
<feature type="compositionally biased region" description="Basic and acidic residues" evidence="10">
    <location>
        <begin position="75"/>
        <end position="97"/>
    </location>
</feature>